<keyword evidence="13" id="KW-1185">Reference proteome</keyword>
<keyword evidence="5 9" id="KW-0812">Transmembrane</keyword>
<comment type="subcellular location">
    <subcellularLocation>
        <location evidence="1">Cell membrane</location>
        <topology evidence="1">Multi-pass membrane protein</topology>
    </subcellularLocation>
</comment>
<feature type="transmembrane region" description="Helical" evidence="9">
    <location>
        <begin position="108"/>
        <end position="129"/>
    </location>
</feature>
<keyword evidence="7 9" id="KW-0472">Membrane</keyword>
<evidence type="ECO:0000313" key="12">
    <source>
        <dbReference type="EMBL" id="SLN73507.1"/>
    </source>
</evidence>
<evidence type="ECO:0000256" key="4">
    <source>
        <dbReference type="ARBA" id="ARBA00022475"/>
    </source>
</evidence>
<feature type="transmembrane region" description="Helical" evidence="9">
    <location>
        <begin position="75"/>
        <end position="96"/>
    </location>
</feature>
<evidence type="ECO:0000256" key="2">
    <source>
        <dbReference type="ARBA" id="ARBA00008114"/>
    </source>
</evidence>
<dbReference type="AlphaFoldDB" id="A0A1X7A901"/>
<dbReference type="InterPro" id="IPR027469">
    <property type="entry name" value="Cation_efflux_TMD_sf"/>
</dbReference>
<evidence type="ECO:0000259" key="10">
    <source>
        <dbReference type="Pfam" id="PF01545"/>
    </source>
</evidence>
<evidence type="ECO:0000259" key="11">
    <source>
        <dbReference type="Pfam" id="PF16916"/>
    </source>
</evidence>
<evidence type="ECO:0000256" key="8">
    <source>
        <dbReference type="ARBA" id="ARBA00068882"/>
    </source>
</evidence>
<dbReference type="FunFam" id="3.30.70.1350:FF:000002">
    <property type="entry name" value="Ferrous-iron efflux pump FieF"/>
    <property type="match status" value="1"/>
</dbReference>
<dbReference type="PANTHER" id="PTHR43840">
    <property type="entry name" value="MITOCHONDRIAL METAL TRANSPORTER 1-RELATED"/>
    <property type="match status" value="1"/>
</dbReference>
<dbReference type="GO" id="GO:0005886">
    <property type="term" value="C:plasma membrane"/>
    <property type="evidence" value="ECO:0007669"/>
    <property type="project" value="UniProtKB-SubCell"/>
</dbReference>
<dbReference type="InterPro" id="IPR050291">
    <property type="entry name" value="CDF_Transporter"/>
</dbReference>
<dbReference type="InterPro" id="IPR027470">
    <property type="entry name" value="Cation_efflux_CTD"/>
</dbReference>
<gene>
    <name evidence="12" type="primary">fieF</name>
    <name evidence="12" type="ORF">ROJ8625_03944</name>
</gene>
<evidence type="ECO:0000256" key="9">
    <source>
        <dbReference type="SAM" id="Phobius"/>
    </source>
</evidence>
<feature type="domain" description="Cation efflux protein cytoplasmic" evidence="11">
    <location>
        <begin position="207"/>
        <end position="284"/>
    </location>
</feature>
<dbReference type="Gene3D" id="3.30.70.1350">
    <property type="entry name" value="Cation efflux protein, cytoplasmic domain"/>
    <property type="match status" value="1"/>
</dbReference>
<dbReference type="InterPro" id="IPR036837">
    <property type="entry name" value="Cation_efflux_CTD_sf"/>
</dbReference>
<keyword evidence="3" id="KW-0813">Transport</keyword>
<feature type="domain" description="Cation efflux protein transmembrane" evidence="10">
    <location>
        <begin position="9"/>
        <end position="202"/>
    </location>
</feature>
<dbReference type="EMBL" id="FWFK01000009">
    <property type="protein sequence ID" value="SLN73507.1"/>
    <property type="molecule type" value="Genomic_DNA"/>
</dbReference>
<evidence type="ECO:0000256" key="3">
    <source>
        <dbReference type="ARBA" id="ARBA00022448"/>
    </source>
</evidence>
<evidence type="ECO:0000256" key="7">
    <source>
        <dbReference type="ARBA" id="ARBA00023136"/>
    </source>
</evidence>
<accession>A0A1X7A901</accession>
<dbReference type="GO" id="GO:0015341">
    <property type="term" value="F:zinc efflux antiporter activity"/>
    <property type="evidence" value="ECO:0007669"/>
    <property type="project" value="TreeGrafter"/>
</dbReference>
<dbReference type="SUPFAM" id="SSF160240">
    <property type="entry name" value="Cation efflux protein cytoplasmic domain-like"/>
    <property type="match status" value="1"/>
</dbReference>
<protein>
    <recommendedName>
        <fullName evidence="8">Protein p34</fullName>
    </recommendedName>
</protein>
<dbReference type="Pfam" id="PF01545">
    <property type="entry name" value="Cation_efflux"/>
    <property type="match status" value="1"/>
</dbReference>
<dbReference type="PANTHER" id="PTHR43840:SF15">
    <property type="entry name" value="MITOCHONDRIAL METAL TRANSPORTER 1-RELATED"/>
    <property type="match status" value="1"/>
</dbReference>
<sequence>MTRAARLAMISLLVGLCVLALKLVAWRVTGSLAILSDALESIVNIGTAAMALWAVRVAARPPDAEHPFGHHKAEILSATAEGVLIVLAAVFILDAVRTGLAEPAMPQATWTGLGLVAVAAALNAGWALVLIRRGQALRAPALVADGRHLLADVVTSAGVVAGVAAARATGWWWLDPLIAACVAFYILWAGWRVIRASASGLLDESLSEAEQAALHRIIAAQGDGAVEAHDIRTRHAGPARFVEFHLVVPGAMRVEDAHGICDRIEAGIREEMPGARVLIHVEPEHKAHETGALVL</sequence>
<organism evidence="12 13">
    <name type="scientific">Roseivivax jejudonensis</name>
    <dbReference type="NCBI Taxonomy" id="1529041"/>
    <lineage>
        <taxon>Bacteria</taxon>
        <taxon>Pseudomonadati</taxon>
        <taxon>Pseudomonadota</taxon>
        <taxon>Alphaproteobacteria</taxon>
        <taxon>Rhodobacterales</taxon>
        <taxon>Roseobacteraceae</taxon>
        <taxon>Roseivivax</taxon>
    </lineage>
</organism>
<dbReference type="RefSeq" id="WP_085793601.1">
    <property type="nucleotide sequence ID" value="NZ_FWFK01000009.1"/>
</dbReference>
<dbReference type="GO" id="GO:0015093">
    <property type="term" value="F:ferrous iron transmembrane transporter activity"/>
    <property type="evidence" value="ECO:0007669"/>
    <property type="project" value="TreeGrafter"/>
</dbReference>
<proteinExistence type="inferred from homology"/>
<keyword evidence="6 9" id="KW-1133">Transmembrane helix</keyword>
<evidence type="ECO:0000313" key="13">
    <source>
        <dbReference type="Proteomes" id="UP000193570"/>
    </source>
</evidence>
<evidence type="ECO:0000256" key="6">
    <source>
        <dbReference type="ARBA" id="ARBA00022989"/>
    </source>
</evidence>
<dbReference type="Gene3D" id="1.20.1510.10">
    <property type="entry name" value="Cation efflux protein transmembrane domain"/>
    <property type="match status" value="1"/>
</dbReference>
<feature type="transmembrane region" description="Helical" evidence="9">
    <location>
        <begin position="172"/>
        <end position="191"/>
    </location>
</feature>
<evidence type="ECO:0000256" key="1">
    <source>
        <dbReference type="ARBA" id="ARBA00004651"/>
    </source>
</evidence>
<dbReference type="NCBIfam" id="TIGR01297">
    <property type="entry name" value="CDF"/>
    <property type="match status" value="1"/>
</dbReference>
<evidence type="ECO:0000256" key="5">
    <source>
        <dbReference type="ARBA" id="ARBA00022692"/>
    </source>
</evidence>
<dbReference type="Pfam" id="PF16916">
    <property type="entry name" value="ZT_dimer"/>
    <property type="match status" value="1"/>
</dbReference>
<dbReference type="InterPro" id="IPR002524">
    <property type="entry name" value="Cation_efflux"/>
</dbReference>
<keyword evidence="4" id="KW-1003">Cell membrane</keyword>
<reference evidence="12 13" key="1">
    <citation type="submission" date="2017-03" db="EMBL/GenBank/DDBJ databases">
        <authorList>
            <person name="Afonso C.L."/>
            <person name="Miller P.J."/>
            <person name="Scott M.A."/>
            <person name="Spackman E."/>
            <person name="Goraichik I."/>
            <person name="Dimitrov K.M."/>
            <person name="Suarez D.L."/>
            <person name="Swayne D.E."/>
        </authorList>
    </citation>
    <scope>NUCLEOTIDE SEQUENCE [LARGE SCALE GENOMIC DNA]</scope>
    <source>
        <strain evidence="12 13">CECT 8625</strain>
    </source>
</reference>
<dbReference type="SUPFAM" id="SSF161111">
    <property type="entry name" value="Cation efflux protein transmembrane domain-like"/>
    <property type="match status" value="1"/>
</dbReference>
<dbReference type="GO" id="GO:0015086">
    <property type="term" value="F:cadmium ion transmembrane transporter activity"/>
    <property type="evidence" value="ECO:0007669"/>
    <property type="project" value="TreeGrafter"/>
</dbReference>
<feature type="transmembrane region" description="Helical" evidence="9">
    <location>
        <begin position="41"/>
        <end position="59"/>
    </location>
</feature>
<name>A0A1X7A901_9RHOB</name>
<dbReference type="OrthoDB" id="9806522at2"/>
<dbReference type="GO" id="GO:0006882">
    <property type="term" value="P:intracellular zinc ion homeostasis"/>
    <property type="evidence" value="ECO:0007669"/>
    <property type="project" value="TreeGrafter"/>
</dbReference>
<dbReference type="InterPro" id="IPR058533">
    <property type="entry name" value="Cation_efflux_TM"/>
</dbReference>
<comment type="similarity">
    <text evidence="2">Belongs to the cation diffusion facilitator (CDF) transporter (TC 2.A.4) family.</text>
</comment>
<dbReference type="Proteomes" id="UP000193570">
    <property type="component" value="Unassembled WGS sequence"/>
</dbReference>